<feature type="compositionally biased region" description="Polar residues" evidence="16">
    <location>
        <begin position="578"/>
        <end position="587"/>
    </location>
</feature>
<dbReference type="InterPro" id="IPR013964">
    <property type="entry name" value="DASH_Ask1"/>
</dbReference>
<feature type="compositionally biased region" description="Polar residues" evidence="16">
    <location>
        <begin position="114"/>
        <end position="124"/>
    </location>
</feature>
<evidence type="ECO:0000256" key="5">
    <source>
        <dbReference type="ARBA" id="ARBA00014520"/>
    </source>
</evidence>
<evidence type="ECO:0000256" key="12">
    <source>
        <dbReference type="ARBA" id="ARBA00023212"/>
    </source>
</evidence>
<evidence type="ECO:0000256" key="15">
    <source>
        <dbReference type="ARBA" id="ARBA00023328"/>
    </source>
</evidence>
<feature type="region of interest" description="Disordered" evidence="16">
    <location>
        <begin position="533"/>
        <end position="593"/>
    </location>
</feature>
<keyword evidence="6" id="KW-0158">Chromosome</keyword>
<feature type="compositionally biased region" description="Pro residues" evidence="16">
    <location>
        <begin position="478"/>
        <end position="488"/>
    </location>
</feature>
<reference evidence="17 18" key="1">
    <citation type="journal article" date="2014" name="PLoS Genet.">
        <title>Analysis of the Phlebiopsis gigantea genome, transcriptome and secretome provides insight into its pioneer colonization strategies of wood.</title>
        <authorList>
            <person name="Hori C."/>
            <person name="Ishida T."/>
            <person name="Igarashi K."/>
            <person name="Samejima M."/>
            <person name="Suzuki H."/>
            <person name="Master E."/>
            <person name="Ferreira P."/>
            <person name="Ruiz-Duenas F.J."/>
            <person name="Held B."/>
            <person name="Canessa P."/>
            <person name="Larrondo L.F."/>
            <person name="Schmoll M."/>
            <person name="Druzhinina I.S."/>
            <person name="Kubicek C.P."/>
            <person name="Gaskell J.A."/>
            <person name="Kersten P."/>
            <person name="St John F."/>
            <person name="Glasner J."/>
            <person name="Sabat G."/>
            <person name="Splinter BonDurant S."/>
            <person name="Syed K."/>
            <person name="Yadav J."/>
            <person name="Mgbeahuruike A.C."/>
            <person name="Kovalchuk A."/>
            <person name="Asiegbu F.O."/>
            <person name="Lackner G."/>
            <person name="Hoffmeister D."/>
            <person name="Rencoret J."/>
            <person name="Gutierrez A."/>
            <person name="Sun H."/>
            <person name="Lindquist E."/>
            <person name="Barry K."/>
            <person name="Riley R."/>
            <person name="Grigoriev I.V."/>
            <person name="Henrissat B."/>
            <person name="Kues U."/>
            <person name="Berka R.M."/>
            <person name="Martinez A.T."/>
            <person name="Covert S.F."/>
            <person name="Blanchette R.A."/>
            <person name="Cullen D."/>
        </authorList>
    </citation>
    <scope>NUCLEOTIDE SEQUENCE [LARGE SCALE GENOMIC DNA]</scope>
    <source>
        <strain evidence="17 18">11061_1 CR5-6</strain>
    </source>
</reference>
<protein>
    <recommendedName>
        <fullName evidence="5">DASH complex subunit ASK1</fullName>
    </recommendedName>
</protein>
<dbReference type="OrthoDB" id="5573898at2759"/>
<feature type="compositionally biased region" description="Low complexity" evidence="16">
    <location>
        <begin position="537"/>
        <end position="548"/>
    </location>
</feature>
<feature type="region of interest" description="Disordered" evidence="16">
    <location>
        <begin position="105"/>
        <end position="141"/>
    </location>
</feature>
<organism evidence="17 18">
    <name type="scientific">Phlebiopsis gigantea (strain 11061_1 CR5-6)</name>
    <name type="common">White-rot fungus</name>
    <name type="synonym">Peniophora gigantea</name>
    <dbReference type="NCBI Taxonomy" id="745531"/>
    <lineage>
        <taxon>Eukaryota</taxon>
        <taxon>Fungi</taxon>
        <taxon>Dikarya</taxon>
        <taxon>Basidiomycota</taxon>
        <taxon>Agaricomycotina</taxon>
        <taxon>Agaricomycetes</taxon>
        <taxon>Polyporales</taxon>
        <taxon>Phanerochaetaceae</taxon>
        <taxon>Phlebiopsis</taxon>
    </lineage>
</organism>
<keyword evidence="18" id="KW-1185">Reference proteome</keyword>
<feature type="compositionally biased region" description="Basic and acidic residues" evidence="16">
    <location>
        <begin position="257"/>
        <end position="266"/>
    </location>
</feature>
<keyword evidence="10" id="KW-0498">Mitosis</keyword>
<feature type="region of interest" description="Disordered" evidence="16">
    <location>
        <begin position="469"/>
        <end position="520"/>
    </location>
</feature>
<dbReference type="GO" id="GO:0072686">
    <property type="term" value="C:mitotic spindle"/>
    <property type="evidence" value="ECO:0007669"/>
    <property type="project" value="InterPro"/>
</dbReference>
<keyword evidence="11" id="KW-0995">Kinetochore</keyword>
<keyword evidence="9" id="KW-0493">Microtubule</keyword>
<feature type="region of interest" description="Disordered" evidence="16">
    <location>
        <begin position="415"/>
        <end position="446"/>
    </location>
</feature>
<evidence type="ECO:0000256" key="13">
    <source>
        <dbReference type="ARBA" id="ARBA00023242"/>
    </source>
</evidence>
<evidence type="ECO:0000256" key="11">
    <source>
        <dbReference type="ARBA" id="ARBA00022838"/>
    </source>
</evidence>
<gene>
    <name evidence="17" type="ORF">PHLGIDRAFT_28046</name>
</gene>
<evidence type="ECO:0000313" key="18">
    <source>
        <dbReference type="Proteomes" id="UP000053257"/>
    </source>
</evidence>
<evidence type="ECO:0000256" key="8">
    <source>
        <dbReference type="ARBA" id="ARBA00022618"/>
    </source>
</evidence>
<dbReference type="PANTHER" id="PTHR28200">
    <property type="entry name" value="DASH COMPLEX SUBUNIT ASK1"/>
    <property type="match status" value="1"/>
</dbReference>
<keyword evidence="14" id="KW-0131">Cell cycle</keyword>
<dbReference type="Proteomes" id="UP000053257">
    <property type="component" value="Unassembled WGS sequence"/>
</dbReference>
<name>A0A0C3PTZ9_PHLG1</name>
<keyword evidence="12" id="KW-0206">Cytoskeleton</keyword>
<evidence type="ECO:0000313" key="17">
    <source>
        <dbReference type="EMBL" id="KIP11103.1"/>
    </source>
</evidence>
<dbReference type="GO" id="GO:0042729">
    <property type="term" value="C:DASH complex"/>
    <property type="evidence" value="ECO:0007669"/>
    <property type="project" value="InterPro"/>
</dbReference>
<dbReference type="GO" id="GO:0005874">
    <property type="term" value="C:microtubule"/>
    <property type="evidence" value="ECO:0007669"/>
    <property type="project" value="UniProtKB-KW"/>
</dbReference>
<evidence type="ECO:0000256" key="2">
    <source>
        <dbReference type="ARBA" id="ARBA00004186"/>
    </source>
</evidence>
<feature type="region of interest" description="Disordered" evidence="16">
    <location>
        <begin position="240"/>
        <end position="266"/>
    </location>
</feature>
<dbReference type="Pfam" id="PF08655">
    <property type="entry name" value="DASH_Ask1"/>
    <property type="match status" value="1"/>
</dbReference>
<dbReference type="GO" id="GO:0008608">
    <property type="term" value="P:attachment of spindle microtubules to kinetochore"/>
    <property type="evidence" value="ECO:0007669"/>
    <property type="project" value="InterPro"/>
</dbReference>
<evidence type="ECO:0000256" key="3">
    <source>
        <dbReference type="ARBA" id="ARBA00004629"/>
    </source>
</evidence>
<dbReference type="GO" id="GO:0051301">
    <property type="term" value="P:cell division"/>
    <property type="evidence" value="ECO:0007669"/>
    <property type="project" value="UniProtKB-KW"/>
</dbReference>
<evidence type="ECO:0000256" key="1">
    <source>
        <dbReference type="ARBA" id="ARBA00004123"/>
    </source>
</evidence>
<keyword evidence="15" id="KW-0137">Centromere</keyword>
<evidence type="ECO:0000256" key="9">
    <source>
        <dbReference type="ARBA" id="ARBA00022701"/>
    </source>
</evidence>
<dbReference type="PANTHER" id="PTHR28200:SF1">
    <property type="entry name" value="DASH COMPLEX SUBUNIT ASK1"/>
    <property type="match status" value="1"/>
</dbReference>
<dbReference type="STRING" id="745531.A0A0C3PTZ9"/>
<evidence type="ECO:0000256" key="14">
    <source>
        <dbReference type="ARBA" id="ARBA00023306"/>
    </source>
</evidence>
<evidence type="ECO:0000256" key="6">
    <source>
        <dbReference type="ARBA" id="ARBA00022454"/>
    </source>
</evidence>
<dbReference type="HOGENOM" id="CLU_417936_0_0_1"/>
<keyword evidence="13" id="KW-0539">Nucleus</keyword>
<sequence length="642" mass="70013">MVATLKPIEAKQPRWEPSADPSTIVVPGLDTTASVNDQIEQIEQLITIKLQNVDTNFSKIQQVMANRILPAVKRYAVGTEPVREAAKFWTTFFEQAAQMRVPTYEEDDIENETQTEQSGSVSAEQHSHVEETEQDVTIPSQSFRADQTGSEASFMPGQAAVMSTPATIRQHSQHDTFLSQDGQIPSWSASLESPLVRLDRDLQSLTHEEVSIASSSILDSDQQESHYDESQDVTQRQIPSRIFEQTSQRNISTAQVDKGKGREASDSLRHNVLRRGLDASSDITHHATMVSPLKVKGKTPNLKKMNPYLSPGVKPSDWKGVVDLRDPTIATPRGKTPRANGRAAVQPSSKRSTTPKPSVGFELDDDLDATPGMSPPVTMAFAKLPGPTIPKLGRTPRKQAAERIMKNLLDVEKRLGAPKPSLSSVPTPPSLSRYNRNPYPAASSEISSSIADASLESMMKRVGLNVPASAASAATAVPQPPRRSPSPPMFDMRHLVDDELTDPNANNDSSSDSLDYDDPDASAAFLAAPSNMQYANDDSFSSDGSSDSMDGRGGGMQQFAVEDDGDAFDDEDSYDDPQYNTESTQEETLFGVPPAQRLARQAAQSRGSEGPLRMLGQELLEDTIGVGAQMQHVDETPTPWMR</sequence>
<evidence type="ECO:0000256" key="16">
    <source>
        <dbReference type="SAM" id="MobiDB-lite"/>
    </source>
</evidence>
<feature type="compositionally biased region" description="Acidic residues" evidence="16">
    <location>
        <begin position="561"/>
        <end position="575"/>
    </location>
</feature>
<accession>A0A0C3PTZ9</accession>
<comment type="similarity">
    <text evidence="4">Belongs to the DASH complex ASK1 family.</text>
</comment>
<dbReference type="GO" id="GO:0044732">
    <property type="term" value="C:mitotic spindle pole body"/>
    <property type="evidence" value="ECO:0007669"/>
    <property type="project" value="TreeGrafter"/>
</dbReference>
<feature type="compositionally biased region" description="Polar residues" evidence="16">
    <location>
        <begin position="240"/>
        <end position="255"/>
    </location>
</feature>
<comment type="subcellular location">
    <subcellularLocation>
        <location evidence="3">Chromosome</location>
        <location evidence="3">Centromere</location>
        <location evidence="3">Kinetochore</location>
    </subcellularLocation>
    <subcellularLocation>
        <location evidence="2">Cytoplasm</location>
        <location evidence="2">Cytoskeleton</location>
        <location evidence="2">Spindle</location>
    </subcellularLocation>
    <subcellularLocation>
        <location evidence="1">Nucleus</location>
    </subcellularLocation>
</comment>
<feature type="region of interest" description="Disordered" evidence="16">
    <location>
        <begin position="327"/>
        <end position="359"/>
    </location>
</feature>
<proteinExistence type="inferred from homology"/>
<evidence type="ECO:0000256" key="4">
    <source>
        <dbReference type="ARBA" id="ARBA00010731"/>
    </source>
</evidence>
<feature type="region of interest" description="Disordered" evidence="16">
    <location>
        <begin position="216"/>
        <end position="235"/>
    </location>
</feature>
<dbReference type="AlphaFoldDB" id="A0A0C3PTZ9"/>
<feature type="compositionally biased region" description="Low complexity" evidence="16">
    <location>
        <begin position="502"/>
        <end position="513"/>
    </location>
</feature>
<keyword evidence="8" id="KW-0132">Cell division</keyword>
<feature type="compositionally biased region" description="Low complexity" evidence="16">
    <location>
        <begin position="347"/>
        <end position="358"/>
    </location>
</feature>
<keyword evidence="7" id="KW-0963">Cytoplasm</keyword>
<evidence type="ECO:0000256" key="10">
    <source>
        <dbReference type="ARBA" id="ARBA00022776"/>
    </source>
</evidence>
<evidence type="ECO:0000256" key="7">
    <source>
        <dbReference type="ARBA" id="ARBA00022490"/>
    </source>
</evidence>
<dbReference type="EMBL" id="KN840448">
    <property type="protein sequence ID" value="KIP11103.1"/>
    <property type="molecule type" value="Genomic_DNA"/>
</dbReference>